<dbReference type="Proteomes" id="UP000823910">
    <property type="component" value="Unassembled WGS sequence"/>
</dbReference>
<gene>
    <name evidence="1" type="primary">yqeC</name>
    <name evidence="1" type="ORF">H9704_12835</name>
</gene>
<dbReference type="NCBIfam" id="TIGR03172">
    <property type="entry name" value="selenium cofactor biosynthesis protein YqeC"/>
    <property type="match status" value="1"/>
</dbReference>
<comment type="caution">
    <text evidence="1">The sequence shown here is derived from an EMBL/GenBank/DDBJ whole genome shotgun (WGS) entry which is preliminary data.</text>
</comment>
<dbReference type="EMBL" id="DWWT01000067">
    <property type="protein sequence ID" value="HJC07008.1"/>
    <property type="molecule type" value="Genomic_DNA"/>
</dbReference>
<protein>
    <submittedName>
        <fullName evidence="1">Selenium-dependent hydroxylase accessory protein YqeC</fullName>
    </submittedName>
</protein>
<dbReference type="AlphaFoldDB" id="A0A9D2N103"/>
<reference evidence="1" key="2">
    <citation type="submission" date="2021-04" db="EMBL/GenBank/DDBJ databases">
        <authorList>
            <person name="Gilroy R."/>
        </authorList>
    </citation>
    <scope>NUCLEOTIDE SEQUENCE</scope>
    <source>
        <strain evidence="1">CHK180-15479</strain>
    </source>
</reference>
<dbReference type="InterPro" id="IPR017587">
    <property type="entry name" value="YqeC"/>
</dbReference>
<dbReference type="Pfam" id="PF19842">
    <property type="entry name" value="YqeC"/>
    <property type="match status" value="1"/>
</dbReference>
<sequence>MKAFYFNKNSGWTQAETLREALSHTHRAGLRPEDTPFEPRPEGGPFVLCLAGAGGKTSYLKQLAWEGKAAGLGPAVITTTHIYRPSSFAALDCGPEAVEQMIREQGMAVAGHLEESGKISFMGWEWYGGLCARTRLILAEADGSRRLPIKTPGPGEPVIPPDTALILCILGLSALGKPLEDVCFRLEQARMCLKMHSHPGGPLGEKWLETELGETVDEAVLECLMVHGYLEPLRKAWPRARVVPVFHQADEGEAQAAGIRMLEHMGEWEGLVSGGFLEEPSAALF</sequence>
<proteinExistence type="predicted"/>
<accession>A0A9D2N103</accession>
<organism evidence="1 2">
    <name type="scientific">Candidatus Enterocloster excrementipullorum</name>
    <dbReference type="NCBI Taxonomy" id="2838559"/>
    <lineage>
        <taxon>Bacteria</taxon>
        <taxon>Bacillati</taxon>
        <taxon>Bacillota</taxon>
        <taxon>Clostridia</taxon>
        <taxon>Lachnospirales</taxon>
        <taxon>Lachnospiraceae</taxon>
        <taxon>Enterocloster</taxon>
    </lineage>
</organism>
<evidence type="ECO:0000313" key="1">
    <source>
        <dbReference type="EMBL" id="HJC07008.1"/>
    </source>
</evidence>
<evidence type="ECO:0000313" key="2">
    <source>
        <dbReference type="Proteomes" id="UP000823910"/>
    </source>
</evidence>
<name>A0A9D2N103_9FIRM</name>
<reference evidence="1" key="1">
    <citation type="journal article" date="2021" name="PeerJ">
        <title>Extensive microbial diversity within the chicken gut microbiome revealed by metagenomics and culture.</title>
        <authorList>
            <person name="Gilroy R."/>
            <person name="Ravi A."/>
            <person name="Getino M."/>
            <person name="Pursley I."/>
            <person name="Horton D.L."/>
            <person name="Alikhan N.F."/>
            <person name="Baker D."/>
            <person name="Gharbi K."/>
            <person name="Hall N."/>
            <person name="Watson M."/>
            <person name="Adriaenssens E.M."/>
            <person name="Foster-Nyarko E."/>
            <person name="Jarju S."/>
            <person name="Secka A."/>
            <person name="Antonio M."/>
            <person name="Oren A."/>
            <person name="Chaudhuri R.R."/>
            <person name="La Ragione R."/>
            <person name="Hildebrand F."/>
            <person name="Pallen M.J."/>
        </authorList>
    </citation>
    <scope>NUCLEOTIDE SEQUENCE</scope>
    <source>
        <strain evidence="1">CHK180-15479</strain>
    </source>
</reference>